<dbReference type="Proteomes" id="UP000026962">
    <property type="component" value="Chromosome 5"/>
</dbReference>
<keyword evidence="2" id="KW-1185">Reference proteome</keyword>
<dbReference type="AlphaFoldDB" id="A0A0E0L259"/>
<reference evidence="1" key="2">
    <citation type="submission" date="2018-05" db="EMBL/GenBank/DDBJ databases">
        <title>OpunRS2 (Oryza punctata Reference Sequence Version 2).</title>
        <authorList>
            <person name="Zhang J."/>
            <person name="Kudrna D."/>
            <person name="Lee S."/>
            <person name="Talag J."/>
            <person name="Welchert J."/>
            <person name="Wing R.A."/>
        </authorList>
    </citation>
    <scope>NUCLEOTIDE SEQUENCE [LARGE SCALE GENOMIC DNA]</scope>
</reference>
<dbReference type="Gramene" id="OPUNC05G13460.1">
    <property type="protein sequence ID" value="OPUNC05G13460.1"/>
    <property type="gene ID" value="OPUNC05G13460"/>
</dbReference>
<dbReference type="OMA" id="LAMDRWH"/>
<dbReference type="HOGENOM" id="CLU_2444679_0_0_1"/>
<organism evidence="1">
    <name type="scientific">Oryza punctata</name>
    <name type="common">Red rice</name>
    <dbReference type="NCBI Taxonomy" id="4537"/>
    <lineage>
        <taxon>Eukaryota</taxon>
        <taxon>Viridiplantae</taxon>
        <taxon>Streptophyta</taxon>
        <taxon>Embryophyta</taxon>
        <taxon>Tracheophyta</taxon>
        <taxon>Spermatophyta</taxon>
        <taxon>Magnoliopsida</taxon>
        <taxon>Liliopsida</taxon>
        <taxon>Poales</taxon>
        <taxon>Poaceae</taxon>
        <taxon>BOP clade</taxon>
        <taxon>Oryzoideae</taxon>
        <taxon>Oryzeae</taxon>
        <taxon>Oryzinae</taxon>
        <taxon>Oryza</taxon>
    </lineage>
</organism>
<evidence type="ECO:0000313" key="1">
    <source>
        <dbReference type="EnsemblPlants" id="OPUNC05G13460.1"/>
    </source>
</evidence>
<protein>
    <submittedName>
        <fullName evidence="1">Uncharacterized protein</fullName>
    </submittedName>
</protein>
<reference evidence="1" key="1">
    <citation type="submission" date="2015-04" db="UniProtKB">
        <authorList>
            <consortium name="EnsemblPlants"/>
        </authorList>
    </citation>
    <scope>IDENTIFICATION</scope>
</reference>
<evidence type="ECO:0000313" key="2">
    <source>
        <dbReference type="Proteomes" id="UP000026962"/>
    </source>
</evidence>
<name>A0A0E0L259_ORYPU</name>
<accession>A0A0E0L259</accession>
<sequence>MAFSRMAGGHELADSLAFVLFSSPGTDHWHSIVVDLPPWLQPPVNGLAGCGPSPASNLEERGEVEMWKRGNGWGELGLEAHQEHAASNHS</sequence>
<dbReference type="EnsemblPlants" id="OPUNC05G13460.1">
    <property type="protein sequence ID" value="OPUNC05G13460.1"/>
    <property type="gene ID" value="OPUNC05G13460"/>
</dbReference>
<proteinExistence type="predicted"/>